<reference evidence="4 5" key="1">
    <citation type="submission" date="2020-04" db="EMBL/GenBank/DDBJ databases">
        <authorList>
            <person name="Alioto T."/>
            <person name="Alioto T."/>
            <person name="Gomez Garrido J."/>
        </authorList>
    </citation>
    <scope>NUCLEOTIDE SEQUENCE [LARGE SCALE GENOMIC DNA]</scope>
</reference>
<evidence type="ECO:0000256" key="2">
    <source>
        <dbReference type="SAM" id="Phobius"/>
    </source>
</evidence>
<keyword evidence="2" id="KW-0472">Membrane</keyword>
<dbReference type="InterPro" id="IPR050621">
    <property type="entry name" value="Tudor_domain_containing"/>
</dbReference>
<dbReference type="AlphaFoldDB" id="A0A8S1DXP2"/>
<name>A0A8S1DXP2_9INSE</name>
<organism evidence="4 5">
    <name type="scientific">Cloeon dipterum</name>
    <dbReference type="NCBI Taxonomy" id="197152"/>
    <lineage>
        <taxon>Eukaryota</taxon>
        <taxon>Metazoa</taxon>
        <taxon>Ecdysozoa</taxon>
        <taxon>Arthropoda</taxon>
        <taxon>Hexapoda</taxon>
        <taxon>Insecta</taxon>
        <taxon>Pterygota</taxon>
        <taxon>Palaeoptera</taxon>
        <taxon>Ephemeroptera</taxon>
        <taxon>Pisciforma</taxon>
        <taxon>Baetidae</taxon>
        <taxon>Cloeon</taxon>
    </lineage>
</organism>
<dbReference type="GO" id="GO:0034587">
    <property type="term" value="P:piRNA processing"/>
    <property type="evidence" value="ECO:0007669"/>
    <property type="project" value="TreeGrafter"/>
</dbReference>
<dbReference type="SMART" id="SM00333">
    <property type="entry name" value="TUDOR"/>
    <property type="match status" value="1"/>
</dbReference>
<dbReference type="Pfam" id="PF00567">
    <property type="entry name" value="TUDOR"/>
    <property type="match status" value="1"/>
</dbReference>
<dbReference type="SMART" id="SM00322">
    <property type="entry name" value="KH"/>
    <property type="match status" value="2"/>
</dbReference>
<dbReference type="OrthoDB" id="9995375at2759"/>
<evidence type="ECO:0000313" key="5">
    <source>
        <dbReference type="Proteomes" id="UP000494165"/>
    </source>
</evidence>
<dbReference type="GO" id="GO:0005739">
    <property type="term" value="C:mitochondrion"/>
    <property type="evidence" value="ECO:0007669"/>
    <property type="project" value="UniProtKB-ARBA"/>
</dbReference>
<keyword evidence="2" id="KW-1133">Transmembrane helix</keyword>
<dbReference type="PROSITE" id="PS50304">
    <property type="entry name" value="TUDOR"/>
    <property type="match status" value="1"/>
</dbReference>
<dbReference type="PROSITE" id="PS50084">
    <property type="entry name" value="KH_TYPE_1"/>
    <property type="match status" value="2"/>
</dbReference>
<keyword evidence="5" id="KW-1185">Reference proteome</keyword>
<evidence type="ECO:0000313" key="4">
    <source>
        <dbReference type="EMBL" id="CAB3385802.1"/>
    </source>
</evidence>
<dbReference type="InterPro" id="IPR004088">
    <property type="entry name" value="KH_dom_type_1"/>
</dbReference>
<dbReference type="SUPFAM" id="SSF54791">
    <property type="entry name" value="Eukaryotic type KH-domain (KH-domain type I)"/>
    <property type="match status" value="2"/>
</dbReference>
<dbReference type="GO" id="GO:0043186">
    <property type="term" value="C:P granule"/>
    <property type="evidence" value="ECO:0007669"/>
    <property type="project" value="TreeGrafter"/>
</dbReference>
<dbReference type="InterPro" id="IPR004087">
    <property type="entry name" value="KH_dom"/>
</dbReference>
<protein>
    <recommendedName>
        <fullName evidence="3">Tudor domain-containing protein</fullName>
    </recommendedName>
</protein>
<accession>A0A8S1DXP2</accession>
<keyword evidence="1" id="KW-0694">RNA-binding</keyword>
<keyword evidence="2" id="KW-0812">Transmembrane</keyword>
<gene>
    <name evidence="4" type="ORF">CLODIP_2_CD16074</name>
</gene>
<dbReference type="CDD" id="cd00105">
    <property type="entry name" value="KH-I"/>
    <property type="match status" value="2"/>
</dbReference>
<dbReference type="InterPro" id="IPR035437">
    <property type="entry name" value="SNase_OB-fold_sf"/>
</dbReference>
<feature type="domain" description="Tudor" evidence="3">
    <location>
        <begin position="335"/>
        <end position="394"/>
    </location>
</feature>
<dbReference type="InterPro" id="IPR036612">
    <property type="entry name" value="KH_dom_type_1_sf"/>
</dbReference>
<dbReference type="InterPro" id="IPR002999">
    <property type="entry name" value="Tudor"/>
</dbReference>
<sequence length="495" mass="55550">MTSSIRIPEASVPSVQLTYTRIPSTSTQIVCATIKYTHFSAVEMDFFVVHGSRLIKPFLRVKIFPFSVGVTLIGSGLAIIYYLRKDDVDDECASDVPVRPCKRKRTFTEIQIDKDRIGHLIGKGGINIKEFQDKSATRITFKDEVPTDNFRVCVIRGLPSNVQKAEFMIKDFLAKHKMETLEFFIPQNTCGLIIGKGGSTIRLLQKESGAKILVDSSDFEVKGQKVTIKGTSEEVNKAKNMIKSKIEEQFSPSECSGIQRRPNSSDIFESFESSNVETLDSGSEVMQVHVSSLRNPSSFYIQIADERRCKLKKMEEEMLAFYESAENQQLHKLESASVGRLVVAKYSDGKWYRGTVVKIKSSSDLLKVFYVDYGDIEWKSLSGVLALNPKFQDLKHQAILCSLDGIRKIEESWPEEATDLFESLTYDPEWNKKLMARVEGFSASNNNVYIPSVSLRSLEEEGNLSVTEELIAKGFGEAITSSIPNLVPGGDEDWS</sequence>
<proteinExistence type="predicted"/>
<dbReference type="Gene3D" id="3.30.1370.10">
    <property type="entry name" value="K Homology domain, type 1"/>
    <property type="match status" value="2"/>
</dbReference>
<dbReference type="GO" id="GO:0003723">
    <property type="term" value="F:RNA binding"/>
    <property type="evidence" value="ECO:0007669"/>
    <property type="project" value="UniProtKB-UniRule"/>
</dbReference>
<feature type="transmembrane region" description="Helical" evidence="2">
    <location>
        <begin position="63"/>
        <end position="83"/>
    </location>
</feature>
<comment type="caution">
    <text evidence="4">The sequence shown here is derived from an EMBL/GenBank/DDBJ whole genome shotgun (WGS) entry which is preliminary data.</text>
</comment>
<dbReference type="Pfam" id="PF00013">
    <property type="entry name" value="KH_1"/>
    <property type="match status" value="2"/>
</dbReference>
<dbReference type="Gene3D" id="2.30.30.140">
    <property type="match status" value="1"/>
</dbReference>
<dbReference type="SUPFAM" id="SSF63748">
    <property type="entry name" value="Tudor/PWWP/MBT"/>
    <property type="match status" value="1"/>
</dbReference>
<dbReference type="GO" id="GO:0030719">
    <property type="term" value="P:P granule organization"/>
    <property type="evidence" value="ECO:0007669"/>
    <property type="project" value="TreeGrafter"/>
</dbReference>
<dbReference type="EMBL" id="CADEPI010000434">
    <property type="protein sequence ID" value="CAB3385802.1"/>
    <property type="molecule type" value="Genomic_DNA"/>
</dbReference>
<dbReference type="PANTHER" id="PTHR22948:SF29">
    <property type="entry name" value="FI02030P-RELATED"/>
    <property type="match status" value="1"/>
</dbReference>
<dbReference type="Proteomes" id="UP000494165">
    <property type="component" value="Unassembled WGS sequence"/>
</dbReference>
<evidence type="ECO:0000259" key="3">
    <source>
        <dbReference type="PROSITE" id="PS50304"/>
    </source>
</evidence>
<dbReference type="GO" id="GO:0007283">
    <property type="term" value="P:spermatogenesis"/>
    <property type="evidence" value="ECO:0007669"/>
    <property type="project" value="TreeGrafter"/>
</dbReference>
<dbReference type="Gene3D" id="2.40.50.90">
    <property type="match status" value="1"/>
</dbReference>
<evidence type="ECO:0000256" key="1">
    <source>
        <dbReference type="PROSITE-ProRule" id="PRU00117"/>
    </source>
</evidence>
<dbReference type="PANTHER" id="PTHR22948">
    <property type="entry name" value="TUDOR DOMAIN CONTAINING PROTEIN"/>
    <property type="match status" value="1"/>
</dbReference>